<organism evidence="2 3">
    <name type="scientific">Rattus norvegicus</name>
    <name type="common">Rat</name>
    <dbReference type="NCBI Taxonomy" id="10116"/>
    <lineage>
        <taxon>Eukaryota</taxon>
        <taxon>Metazoa</taxon>
        <taxon>Chordata</taxon>
        <taxon>Craniata</taxon>
        <taxon>Vertebrata</taxon>
        <taxon>Euteleostomi</taxon>
        <taxon>Mammalia</taxon>
        <taxon>Eutheria</taxon>
        <taxon>Euarchontoglires</taxon>
        <taxon>Glires</taxon>
        <taxon>Rodentia</taxon>
        <taxon>Myomorpha</taxon>
        <taxon>Muroidea</taxon>
        <taxon>Muridae</taxon>
        <taxon>Murinae</taxon>
        <taxon>Rattus</taxon>
    </lineage>
</organism>
<feature type="compositionally biased region" description="Polar residues" evidence="1">
    <location>
        <begin position="25"/>
        <end position="38"/>
    </location>
</feature>
<dbReference type="EMBL" id="CH473975">
    <property type="protein sequence ID" value="EDL95402.1"/>
    <property type="molecule type" value="Genomic_DNA"/>
</dbReference>
<reference evidence="3" key="1">
    <citation type="submission" date="2005-09" db="EMBL/GenBank/DDBJ databases">
        <authorList>
            <person name="Mural R.J."/>
            <person name="Li P.W."/>
            <person name="Adams M.D."/>
            <person name="Amanatides P.G."/>
            <person name="Baden-Tillson H."/>
            <person name="Barnstead M."/>
            <person name="Chin S.H."/>
            <person name="Dew I."/>
            <person name="Evans C.A."/>
            <person name="Ferriera S."/>
            <person name="Flanigan M."/>
            <person name="Fosler C."/>
            <person name="Glodek A."/>
            <person name="Gu Z."/>
            <person name="Holt R.A."/>
            <person name="Jennings D."/>
            <person name="Kraft C.L."/>
            <person name="Lu F."/>
            <person name="Nguyen T."/>
            <person name="Nusskern D.R."/>
            <person name="Pfannkoch C.M."/>
            <person name="Sitter C."/>
            <person name="Sutton G.G."/>
            <person name="Venter J.C."/>
            <person name="Wang Z."/>
            <person name="Woodage T."/>
            <person name="Zheng X.H."/>
            <person name="Zhong F."/>
        </authorList>
    </citation>
    <scope>NUCLEOTIDE SEQUENCE [LARGE SCALE GENOMIC DNA]</scope>
    <source>
        <strain>BN</strain>
        <strain evidence="3">Sprague-Dawley</strain>
    </source>
</reference>
<feature type="region of interest" description="Disordered" evidence="1">
    <location>
        <begin position="1"/>
        <end position="38"/>
    </location>
</feature>
<protein>
    <submittedName>
        <fullName evidence="2">RCG57925</fullName>
    </submittedName>
</protein>
<sequence length="38" mass="4339">MRPPRKEMPSSASKLRTTIKHSILFNRSRSSSEYAQGC</sequence>
<name>A6J479_RAT</name>
<proteinExistence type="predicted"/>
<accession>A6J479</accession>
<evidence type="ECO:0000313" key="2">
    <source>
        <dbReference type="EMBL" id="EDL95402.1"/>
    </source>
</evidence>
<evidence type="ECO:0000313" key="3">
    <source>
        <dbReference type="Proteomes" id="UP000234681"/>
    </source>
</evidence>
<gene>
    <name evidence="2" type="ORF">rCG_57925</name>
</gene>
<dbReference type="Proteomes" id="UP000234681">
    <property type="component" value="Chromosome 8"/>
</dbReference>
<evidence type="ECO:0000256" key="1">
    <source>
        <dbReference type="SAM" id="MobiDB-lite"/>
    </source>
</evidence>
<dbReference type="AlphaFoldDB" id="A6J479"/>